<dbReference type="EMBL" id="AP003433">
    <property type="protein sequence ID" value="BAD82396.1"/>
    <property type="molecule type" value="Genomic_DNA"/>
</dbReference>
<reference evidence="1" key="1">
    <citation type="journal article" date="2002" name="Nature">
        <title>The genome sequence and structure of rice chromosome 1.</title>
        <authorList>
            <person name="Sasaki T."/>
            <person name="Matsumoto T."/>
            <person name="Yamamoto K."/>
            <person name="Sakata K."/>
            <person name="Baba T."/>
            <person name="Katayose Y."/>
            <person name="Wu J."/>
            <person name="Niimura Y."/>
            <person name="Cheng Z."/>
            <person name="Nagamura Y."/>
            <person name="Antonio B.A."/>
            <person name="Kanamori H."/>
            <person name="Hosokawa S."/>
            <person name="Masukawa M."/>
            <person name="Arikawa K."/>
            <person name="Chiden Y."/>
            <person name="Hayashi M."/>
            <person name="Okamoto M."/>
            <person name="Ando T."/>
            <person name="Aoki H."/>
            <person name="Arita K."/>
            <person name="Hamada M."/>
            <person name="Harada C."/>
            <person name="Hijishita S."/>
            <person name="Honda M."/>
            <person name="Ichikawa Y."/>
            <person name="Idonuma A."/>
            <person name="Iijima M."/>
            <person name="Ikeda M."/>
            <person name="Ikeno M."/>
            <person name="Itoh S."/>
            <person name="Itoh T."/>
            <person name="Itoh Y."/>
            <person name="Itoh Y."/>
            <person name="Iwabuchi A."/>
            <person name="Kamiya K."/>
            <person name="Karasawa W."/>
            <person name="Katagiri S."/>
            <person name="Kikuta A."/>
            <person name="Kobayashi N."/>
            <person name="Kono I."/>
            <person name="Machita K."/>
            <person name="Maehara T."/>
            <person name="Mizuno H."/>
            <person name="Mizubayashi T."/>
            <person name="Mukai Y."/>
            <person name="Nagasaki H."/>
            <person name="Nakashima M."/>
            <person name="Nakama Y."/>
            <person name="Nakamichi Y."/>
            <person name="Nakamura M."/>
            <person name="Namiki N."/>
            <person name="Negishi M."/>
            <person name="Ohta I."/>
            <person name="Ono N."/>
            <person name="Saji S."/>
            <person name="Sakai K."/>
            <person name="Shibata M."/>
            <person name="Shimokawa T."/>
            <person name="Shomura A."/>
            <person name="Song J."/>
            <person name="Takazaki Y."/>
            <person name="Terasawa K."/>
            <person name="Tsuji K."/>
            <person name="Waki K."/>
            <person name="Yamagata H."/>
            <person name="Yamane H."/>
            <person name="Yoshiki S."/>
            <person name="Yoshihara R."/>
            <person name="Yukawa K."/>
            <person name="Zhong H."/>
            <person name="Iwama H."/>
            <person name="Endo T."/>
            <person name="Ito H."/>
            <person name="Hahn J.H."/>
            <person name="Kim H.I."/>
            <person name="Eun M.Y."/>
            <person name="Yano M."/>
            <person name="Jiang J."/>
            <person name="Gojobori T."/>
        </authorList>
    </citation>
    <scope>NUCLEOTIDE SEQUENCE [LARGE SCALE GENOMIC DNA]</scope>
</reference>
<organism evidence="1">
    <name type="scientific">Oryza sativa subsp. japonica</name>
    <name type="common">Rice</name>
    <dbReference type="NCBI Taxonomy" id="39947"/>
    <lineage>
        <taxon>Eukaryota</taxon>
        <taxon>Viridiplantae</taxon>
        <taxon>Streptophyta</taxon>
        <taxon>Embryophyta</taxon>
        <taxon>Tracheophyta</taxon>
        <taxon>Spermatophyta</taxon>
        <taxon>Magnoliopsida</taxon>
        <taxon>Liliopsida</taxon>
        <taxon>Poales</taxon>
        <taxon>Poaceae</taxon>
        <taxon>BOP clade</taxon>
        <taxon>Oryzoideae</taxon>
        <taxon>Oryzeae</taxon>
        <taxon>Oryzinae</taxon>
        <taxon>Oryza</taxon>
        <taxon>Oryza sativa</taxon>
    </lineage>
</organism>
<sequence length="104" mass="12154">MSVCTMRVEAIIHACMFGYALPLYLCPSSDIYACMSRASAGSQRPSKETNQNVDAKARILRFIKRFENRQILRKKFVNRFIAKSIPKYHPKLINLNMRQPARFW</sequence>
<dbReference type="AlphaFoldDB" id="Q5N805"/>
<gene>
    <name evidence="1" type="primary">P0004D12.19</name>
</gene>
<name>Q5N805_ORYSJ</name>
<proteinExistence type="predicted"/>
<evidence type="ECO:0000313" key="1">
    <source>
        <dbReference type="EMBL" id="BAD82396.1"/>
    </source>
</evidence>
<protein>
    <submittedName>
        <fullName evidence="1">Uncharacterized protein</fullName>
    </submittedName>
</protein>
<dbReference type="Proteomes" id="UP000817658">
    <property type="component" value="Chromosome 1"/>
</dbReference>
<accession>Q5N805</accession>